<dbReference type="Pfam" id="PF21537">
    <property type="entry name" value="DUF1980_C"/>
    <property type="match status" value="1"/>
</dbReference>
<accession>A0A2K1SV30</accession>
<dbReference type="InterPro" id="IPR015402">
    <property type="entry name" value="DUF1980"/>
</dbReference>
<dbReference type="NCBIfam" id="TIGR03943">
    <property type="entry name" value="TIGR03943 family putative permease subunit"/>
    <property type="match status" value="1"/>
</dbReference>
<name>A0A2K1SV30_GARVA</name>
<protein>
    <submittedName>
        <fullName evidence="3">TIGR03943 family protein</fullName>
    </submittedName>
</protein>
<dbReference type="AlphaFoldDB" id="A0A2K1SV30"/>
<evidence type="ECO:0000313" key="4">
    <source>
        <dbReference type="Proteomes" id="UP000236146"/>
    </source>
</evidence>
<gene>
    <name evidence="3" type="ORF">BFS05_01855</name>
</gene>
<dbReference type="PANTHER" id="PTHR40047">
    <property type="entry name" value="UPF0703 PROTEIN YCGQ"/>
    <property type="match status" value="1"/>
</dbReference>
<feature type="transmembrane region" description="Helical" evidence="1">
    <location>
        <begin position="64"/>
        <end position="87"/>
    </location>
</feature>
<dbReference type="EMBL" id="MNLH01000002">
    <property type="protein sequence ID" value="PNS43362.1"/>
    <property type="molecule type" value="Genomic_DNA"/>
</dbReference>
<reference evidence="3 4" key="1">
    <citation type="submission" date="2016-10" db="EMBL/GenBank/DDBJ databases">
        <authorList>
            <person name="Varghese N."/>
        </authorList>
    </citation>
    <scope>NUCLEOTIDE SEQUENCE [LARGE SCALE GENOMIC DNA]</scope>
    <source>
        <strain evidence="3 4">KA00225</strain>
    </source>
</reference>
<dbReference type="Proteomes" id="UP000236146">
    <property type="component" value="Unassembled WGS sequence"/>
</dbReference>
<feature type="transmembrane region" description="Helical" evidence="1">
    <location>
        <begin position="34"/>
        <end position="52"/>
    </location>
</feature>
<comment type="caution">
    <text evidence="3">The sequence shown here is derived from an EMBL/GenBank/DDBJ whole genome shotgun (WGS) entry which is preliminary data.</text>
</comment>
<keyword evidence="1" id="KW-0472">Membrane</keyword>
<dbReference type="InterPro" id="IPR052955">
    <property type="entry name" value="UPF0703_membrane_permease"/>
</dbReference>
<proteinExistence type="predicted"/>
<evidence type="ECO:0000256" key="1">
    <source>
        <dbReference type="SAM" id="Phobius"/>
    </source>
</evidence>
<dbReference type="RefSeq" id="WP_103084365.1">
    <property type="nucleotide sequence ID" value="NZ_MNLH01000002.1"/>
</dbReference>
<sequence>MNSIFKTGTIFKTWTRISRNIGIQSHKNPIFSRILLAASLCFLSAVIAWSAFSGSYTTLTTPRAFMYLILASIMLVLLAFCAIFGVCKVSPSESLRILVAILIPALLIVIPLQNQDSMNSGFDKYAGGRAIAIKSFQNYKNPQGLDSKNRVITISDDDFGTWYDEIDHNLERYKGYEVIVNGFISKSNSLTSKQFYVARHLMSCCILDMSPFGFVGELSDAASSKKYSSQIKEHQWVRVHARIDVGKIGKQENQRMGVILKIYKMSEVDPPIGYFYRP</sequence>
<organism evidence="3 4">
    <name type="scientific">Gardnerella vaginalis</name>
    <dbReference type="NCBI Taxonomy" id="2702"/>
    <lineage>
        <taxon>Bacteria</taxon>
        <taxon>Bacillati</taxon>
        <taxon>Actinomycetota</taxon>
        <taxon>Actinomycetes</taxon>
        <taxon>Bifidobacteriales</taxon>
        <taxon>Bifidobacteriaceae</taxon>
        <taxon>Gardnerella</taxon>
    </lineage>
</organism>
<dbReference type="PANTHER" id="PTHR40047:SF1">
    <property type="entry name" value="UPF0703 PROTEIN YCGQ"/>
    <property type="match status" value="1"/>
</dbReference>
<dbReference type="InterPro" id="IPR048447">
    <property type="entry name" value="DUF1980_C"/>
</dbReference>
<dbReference type="OrthoDB" id="3240181at2"/>
<keyword evidence="1" id="KW-1133">Transmembrane helix</keyword>
<feature type="transmembrane region" description="Helical" evidence="1">
    <location>
        <begin position="94"/>
        <end position="112"/>
    </location>
</feature>
<keyword evidence="1" id="KW-0812">Transmembrane</keyword>
<evidence type="ECO:0000259" key="2">
    <source>
        <dbReference type="Pfam" id="PF21537"/>
    </source>
</evidence>
<evidence type="ECO:0000313" key="3">
    <source>
        <dbReference type="EMBL" id="PNS43362.1"/>
    </source>
</evidence>
<feature type="domain" description="DUF1980" evidence="2">
    <location>
        <begin position="140"/>
        <end position="277"/>
    </location>
</feature>